<dbReference type="GeneID" id="6749907"/>
<name>B3RL61_TRIAD</name>
<dbReference type="HOGENOM" id="CLU_1637585_0_0_1"/>
<organism evidence="2 3">
    <name type="scientific">Trichoplax adhaerens</name>
    <name type="common">Trichoplax reptans</name>
    <dbReference type="NCBI Taxonomy" id="10228"/>
    <lineage>
        <taxon>Eukaryota</taxon>
        <taxon>Metazoa</taxon>
        <taxon>Placozoa</taxon>
        <taxon>Uniplacotomia</taxon>
        <taxon>Trichoplacea</taxon>
        <taxon>Trichoplacidae</taxon>
        <taxon>Trichoplax</taxon>
    </lineage>
</organism>
<feature type="chain" id="PRO_5002798328" evidence="1">
    <location>
        <begin position="20"/>
        <end position="162"/>
    </location>
</feature>
<evidence type="ECO:0000313" key="2">
    <source>
        <dbReference type="EMBL" id="EDV29491.1"/>
    </source>
</evidence>
<evidence type="ECO:0000313" key="3">
    <source>
        <dbReference type="Proteomes" id="UP000009022"/>
    </source>
</evidence>
<proteinExistence type="predicted"/>
<dbReference type="AlphaFoldDB" id="B3RL61"/>
<dbReference type="KEGG" id="tad:TRIADDRAFT_51890"/>
<reference evidence="2 3" key="1">
    <citation type="journal article" date="2008" name="Nature">
        <title>The Trichoplax genome and the nature of placozoans.</title>
        <authorList>
            <person name="Srivastava M."/>
            <person name="Begovic E."/>
            <person name="Chapman J."/>
            <person name="Putnam N.H."/>
            <person name="Hellsten U."/>
            <person name="Kawashima T."/>
            <person name="Kuo A."/>
            <person name="Mitros T."/>
            <person name="Salamov A."/>
            <person name="Carpenter M.L."/>
            <person name="Signorovitch A.Y."/>
            <person name="Moreno M.A."/>
            <person name="Kamm K."/>
            <person name="Grimwood J."/>
            <person name="Schmutz J."/>
            <person name="Shapiro H."/>
            <person name="Grigoriev I.V."/>
            <person name="Buss L.W."/>
            <person name="Schierwater B."/>
            <person name="Dellaporta S.L."/>
            <person name="Rokhsar D.S."/>
        </authorList>
    </citation>
    <scope>NUCLEOTIDE SEQUENCE [LARGE SCALE GENOMIC DNA]</scope>
    <source>
        <strain evidence="2 3">Grell-BS-1999</strain>
    </source>
</reference>
<evidence type="ECO:0000256" key="1">
    <source>
        <dbReference type="SAM" id="SignalP"/>
    </source>
</evidence>
<feature type="signal peptide" evidence="1">
    <location>
        <begin position="1"/>
        <end position="19"/>
    </location>
</feature>
<gene>
    <name evidence="2" type="ORF">TRIADDRAFT_51890</name>
</gene>
<protein>
    <submittedName>
        <fullName evidence="2">Uncharacterized protein</fullName>
    </submittedName>
</protein>
<accession>B3RL61</accession>
<keyword evidence="1" id="KW-0732">Signal</keyword>
<dbReference type="RefSeq" id="XP_002108693.1">
    <property type="nucleotide sequence ID" value="XM_002108657.1"/>
</dbReference>
<keyword evidence="3" id="KW-1185">Reference proteome</keyword>
<sequence>MHTISLMLSALLATAAINAVSVSKRENELENWDPLWPFKKSASCPEALVSLTTCAQFAKMDTLKYELGYSSKVSCDRWKILERCLAVGTKPCNTPNGVQKFFVNLSKLYNADIYNQCIAEKPARSDFMLRSIMKEVRQSDDEESDDHCSTNGMWFMFGCVNK</sequence>
<dbReference type="EMBL" id="DS985241">
    <property type="protein sequence ID" value="EDV29491.1"/>
    <property type="molecule type" value="Genomic_DNA"/>
</dbReference>
<dbReference type="Proteomes" id="UP000009022">
    <property type="component" value="Unassembled WGS sequence"/>
</dbReference>
<dbReference type="InParanoid" id="B3RL61"/>
<dbReference type="CTD" id="6749907"/>